<keyword evidence="4" id="KW-1185">Reference proteome</keyword>
<dbReference type="InterPro" id="IPR035421">
    <property type="entry name" value="Terminase_6C"/>
</dbReference>
<dbReference type="Gene3D" id="3.30.420.240">
    <property type="match status" value="1"/>
</dbReference>
<keyword evidence="1" id="KW-1188">Viral release from host cell</keyword>
<accession>A0A7K1TI32</accession>
<evidence type="ECO:0000256" key="1">
    <source>
        <dbReference type="ARBA" id="ARBA00022612"/>
    </source>
</evidence>
<name>A0A7K1TI32_9BACT</name>
<proteinExistence type="predicted"/>
<organism evidence="3 4">
    <name type="scientific">Hymenobacter ginkgonis</name>
    <dbReference type="NCBI Taxonomy" id="2682976"/>
    <lineage>
        <taxon>Bacteria</taxon>
        <taxon>Pseudomonadati</taxon>
        <taxon>Bacteroidota</taxon>
        <taxon>Cytophagia</taxon>
        <taxon>Cytophagales</taxon>
        <taxon>Hymenobacteraceae</taxon>
        <taxon>Hymenobacter</taxon>
    </lineage>
</organism>
<dbReference type="Proteomes" id="UP000441336">
    <property type="component" value="Unassembled WGS sequence"/>
</dbReference>
<feature type="domain" description="Terminase large subunit gp17-like C-terminal" evidence="2">
    <location>
        <begin position="406"/>
        <end position="490"/>
    </location>
</feature>
<comment type="caution">
    <text evidence="3">The sequence shown here is derived from an EMBL/GenBank/DDBJ whole genome shotgun (WGS) entry which is preliminary data.</text>
</comment>
<dbReference type="Pfam" id="PF17289">
    <property type="entry name" value="Terminase_6C"/>
    <property type="match status" value="1"/>
</dbReference>
<gene>
    <name evidence="3" type="primary">terL</name>
    <name evidence="3" type="ORF">GO988_17290</name>
</gene>
<sequence length="511" mass="56660">MARRAWPMVEEIDFSTLLAEVSEDELVASLCRDSFYQFFLEFWETIEAVELVPNWHIRYLCDQLQEVYTIWEAKQAQPDVLINVPPGTSKSTTVTQLFPAWLWLKRPSIRILSSSFAAPLAISHAVKTRLCLKSAKFARLFPGHLEFQDDQDGKTDYRNTALGQRYTTSTGTGGAMGNHADFIILDDPLNPQAAVSEAGQAAASAHLKTLATRKTDKARTVTILVMQRVHEKDPAGEWLASGRPLRHICLPGELTKDATTGEVGAQVRPLELRARYVDGLLDPQRLSRVALQGLQLTLGSYGYAGQVQQLTAPDEGGLLKKAWFRTISYEAFLALAGRVGATWLFDADTAYTENQKNDPSALLASCYLGQTLYVRYAGEMWLELPELKKRLFELVTLHGYTRSSKLHVEPKASGKSVVQELRSITQLNVVEAPTPTGSKLERVNSVSPFIEAGRVVLLDGSWNEPFISQCASFPNAAHDDMLDCLCQAIARYNLKPRSRSSPSSLVTIGGR</sequence>
<reference evidence="3 4" key="1">
    <citation type="submission" date="2019-12" db="EMBL/GenBank/DDBJ databases">
        <title>Hymenobacter sp. HMF4947 Genome sequencing and assembly.</title>
        <authorList>
            <person name="Kang H."/>
            <person name="Cha I."/>
            <person name="Kim H."/>
            <person name="Joh K."/>
        </authorList>
    </citation>
    <scope>NUCLEOTIDE SEQUENCE [LARGE SCALE GENOMIC DNA]</scope>
    <source>
        <strain evidence="3 4">HMF4947</strain>
    </source>
</reference>
<dbReference type="EMBL" id="WQKZ01000004">
    <property type="protein sequence ID" value="MVN78087.1"/>
    <property type="molecule type" value="Genomic_DNA"/>
</dbReference>
<dbReference type="Gene3D" id="3.40.50.300">
    <property type="entry name" value="P-loop containing nucleotide triphosphate hydrolases"/>
    <property type="match status" value="1"/>
</dbReference>
<dbReference type="InterPro" id="IPR006517">
    <property type="entry name" value="Phage_terminase_lsu-like_C"/>
</dbReference>
<dbReference type="AlphaFoldDB" id="A0A7K1TI32"/>
<dbReference type="NCBIfam" id="TIGR01630">
    <property type="entry name" value="psiM2_ORF9"/>
    <property type="match status" value="1"/>
</dbReference>
<protein>
    <submittedName>
        <fullName evidence="3">Phage terminase large subunit</fullName>
    </submittedName>
</protein>
<dbReference type="InterPro" id="IPR027417">
    <property type="entry name" value="P-loop_NTPase"/>
</dbReference>
<evidence type="ECO:0000313" key="3">
    <source>
        <dbReference type="EMBL" id="MVN78087.1"/>
    </source>
</evidence>
<evidence type="ECO:0000313" key="4">
    <source>
        <dbReference type="Proteomes" id="UP000441336"/>
    </source>
</evidence>
<evidence type="ECO:0000259" key="2">
    <source>
        <dbReference type="Pfam" id="PF17289"/>
    </source>
</evidence>